<dbReference type="KEGG" id="cser:CCO03_05935"/>
<dbReference type="PIRSF" id="PIRSF017082">
    <property type="entry name" value="YflP"/>
    <property type="match status" value="1"/>
</dbReference>
<organism evidence="2 3">
    <name type="scientific">Comamonas serinivorans</name>
    <dbReference type="NCBI Taxonomy" id="1082851"/>
    <lineage>
        <taxon>Bacteria</taxon>
        <taxon>Pseudomonadati</taxon>
        <taxon>Pseudomonadota</taxon>
        <taxon>Betaproteobacteria</taxon>
        <taxon>Burkholderiales</taxon>
        <taxon>Comamonadaceae</taxon>
        <taxon>Comamonas</taxon>
    </lineage>
</organism>
<name>A0A1Y0ELJ7_9BURK</name>
<dbReference type="Gene3D" id="3.40.190.10">
    <property type="entry name" value="Periplasmic binding protein-like II"/>
    <property type="match status" value="1"/>
</dbReference>
<keyword evidence="3" id="KW-1185">Reference proteome</keyword>
<dbReference type="InterPro" id="IPR005064">
    <property type="entry name" value="BUG"/>
</dbReference>
<protein>
    <recommendedName>
        <fullName evidence="4">ABC transporter substrate-binding protein</fullName>
    </recommendedName>
</protein>
<dbReference type="Gene3D" id="3.40.190.150">
    <property type="entry name" value="Bordetella uptake gene, domain 1"/>
    <property type="match status" value="1"/>
</dbReference>
<sequence>MKVAAAAPLNQKETNMDRRQALGALAGGLGLGLGMESARASTGAWPSKPVRVVVPYAAGGVVDINARAITTTLQDMLGQPFVVEAKPGANGNIAAESVANATPDGHTLLVSASFLINNPLLETGLRWSPQRFVPIARFANSPSYFVVNNDVPAKTVREFVQVAKAAKQPLQYADGGTGTPQSMATLLFQQVAGVQMDAVLYKGAPPSVPDLLQGLVVMAILPATVAIPQVKAGKLRALANMSHQRSLQLPDVPTMAEAGFPEVTTLSWYGLHAPAGTPAAVVERLSTAMKAACALPAVKERFVSAGGEEAYLDTAAFKRFLAQDEVRWKQLASKVKS</sequence>
<gene>
    <name evidence="2" type="ORF">CCO03_05935</name>
</gene>
<reference evidence="2 3" key="1">
    <citation type="submission" date="2017-05" db="EMBL/GenBank/DDBJ databases">
        <authorList>
            <person name="Song R."/>
            <person name="Chenine A.L."/>
            <person name="Ruprecht R.M."/>
        </authorList>
    </citation>
    <scope>NUCLEOTIDE SEQUENCE [LARGE SCALE GENOMIC DNA]</scope>
    <source>
        <strain evidence="2 3">DSM 26136</strain>
    </source>
</reference>
<dbReference type="InterPro" id="IPR042100">
    <property type="entry name" value="Bug_dom1"/>
</dbReference>
<proteinExistence type="inferred from homology"/>
<evidence type="ECO:0000313" key="2">
    <source>
        <dbReference type="EMBL" id="ARU04278.1"/>
    </source>
</evidence>
<dbReference type="Pfam" id="PF03401">
    <property type="entry name" value="TctC"/>
    <property type="match status" value="1"/>
</dbReference>
<dbReference type="Proteomes" id="UP000196138">
    <property type="component" value="Chromosome"/>
</dbReference>
<accession>A0A1Y0ELJ7</accession>
<dbReference type="PANTHER" id="PTHR42928">
    <property type="entry name" value="TRICARBOXYLATE-BINDING PROTEIN"/>
    <property type="match status" value="1"/>
</dbReference>
<evidence type="ECO:0000313" key="3">
    <source>
        <dbReference type="Proteomes" id="UP000196138"/>
    </source>
</evidence>
<dbReference type="PANTHER" id="PTHR42928:SF5">
    <property type="entry name" value="BLR1237 PROTEIN"/>
    <property type="match status" value="1"/>
</dbReference>
<comment type="similarity">
    <text evidence="1">Belongs to the UPF0065 (bug) family.</text>
</comment>
<dbReference type="SUPFAM" id="SSF53850">
    <property type="entry name" value="Periplasmic binding protein-like II"/>
    <property type="match status" value="1"/>
</dbReference>
<dbReference type="CDD" id="cd07012">
    <property type="entry name" value="PBP2_Bug_TTT"/>
    <property type="match status" value="1"/>
</dbReference>
<dbReference type="EMBL" id="CP021455">
    <property type="protein sequence ID" value="ARU04278.1"/>
    <property type="molecule type" value="Genomic_DNA"/>
</dbReference>
<evidence type="ECO:0008006" key="4">
    <source>
        <dbReference type="Google" id="ProtNLM"/>
    </source>
</evidence>
<dbReference type="AlphaFoldDB" id="A0A1Y0ELJ7"/>
<evidence type="ECO:0000256" key="1">
    <source>
        <dbReference type="ARBA" id="ARBA00006987"/>
    </source>
</evidence>